<organism evidence="1 2">
    <name type="scientific">Roseibium aggregatum</name>
    <dbReference type="NCBI Taxonomy" id="187304"/>
    <lineage>
        <taxon>Bacteria</taxon>
        <taxon>Pseudomonadati</taxon>
        <taxon>Pseudomonadota</taxon>
        <taxon>Alphaproteobacteria</taxon>
        <taxon>Hyphomicrobiales</taxon>
        <taxon>Stappiaceae</taxon>
        <taxon>Roseibium</taxon>
    </lineage>
</organism>
<gene>
    <name evidence="1" type="ORF">LAL4801_05768</name>
</gene>
<sequence length="102" mass="11427">MSQAMELPKGMTRTNLEALMTVRREYLAASGALPGMEKNGTLNSDLMTTAIRAWESAKIIERRLVGRIAELFPEDSKKREAELAGARMDAMEIVRETILYLP</sequence>
<dbReference type="EMBL" id="CXST01000006">
    <property type="protein sequence ID" value="CTQ47306.1"/>
    <property type="molecule type" value="Genomic_DNA"/>
</dbReference>
<evidence type="ECO:0000313" key="1">
    <source>
        <dbReference type="EMBL" id="CTQ47306.1"/>
    </source>
</evidence>
<dbReference type="Proteomes" id="UP000048926">
    <property type="component" value="Unassembled WGS sequence"/>
</dbReference>
<reference evidence="2" key="1">
    <citation type="submission" date="2015-07" db="EMBL/GenBank/DDBJ databases">
        <authorList>
            <person name="Rodrigo-Torres Lidia"/>
            <person name="Arahal R.David."/>
        </authorList>
    </citation>
    <scope>NUCLEOTIDE SEQUENCE [LARGE SCALE GENOMIC DNA]</scope>
    <source>
        <strain evidence="2">CECT 4801</strain>
    </source>
</reference>
<protein>
    <submittedName>
        <fullName evidence="1">Uncharacterized protein</fullName>
    </submittedName>
</protein>
<keyword evidence="2" id="KW-1185">Reference proteome</keyword>
<dbReference type="AlphaFoldDB" id="A0A0M6YB38"/>
<name>A0A0M6YB38_9HYPH</name>
<proteinExistence type="predicted"/>
<accession>A0A0M6YB38</accession>
<evidence type="ECO:0000313" key="2">
    <source>
        <dbReference type="Proteomes" id="UP000048926"/>
    </source>
</evidence>